<proteinExistence type="predicted"/>
<dbReference type="AlphaFoldDB" id="A0A081BTG8"/>
<sequence>MQVGLELQLKQEDWGNASIAAGNLSELYLMLGDVQQAVMYARQSVAFADSSKDDFLLRTMRTALADALSQDSKLAEAKRLFQEAEAIQKKLQPEYPYLYSGNGFRYCDLLLSQGKDREVAERAVKALEIAKRNNLLLDIALGTLSLGRAALLQALAEVTQDFTQAVAGLRKYGQTQYLPLGLLARAALFRQTQEFSRVWTNLEEVFEIAERSEMRLYLTDYHLEACRLCLAEGRPDGTPPRRR</sequence>
<name>A0A081BTG8_9BACT</name>
<dbReference type="Proteomes" id="UP000030700">
    <property type="component" value="Unassembled WGS sequence"/>
</dbReference>
<gene>
    <name evidence="1" type="ORF">U14_05987</name>
</gene>
<accession>A0A081BTG8</accession>
<dbReference type="SUPFAM" id="SSF48452">
    <property type="entry name" value="TPR-like"/>
    <property type="match status" value="1"/>
</dbReference>
<dbReference type="EMBL" id="DF820462">
    <property type="protein sequence ID" value="GAK54699.1"/>
    <property type="molecule type" value="Genomic_DNA"/>
</dbReference>
<evidence type="ECO:0000313" key="1">
    <source>
        <dbReference type="EMBL" id="GAK54699.1"/>
    </source>
</evidence>
<protein>
    <submittedName>
        <fullName evidence="1">Hypothetical WD-repeat protein alr2800</fullName>
    </submittedName>
</protein>
<dbReference type="STRING" id="1499966.U14_05987"/>
<dbReference type="Gene3D" id="1.25.40.10">
    <property type="entry name" value="Tetratricopeptide repeat domain"/>
    <property type="match status" value="1"/>
</dbReference>
<dbReference type="HOGENOM" id="CLU_1140811_0_0_0"/>
<evidence type="ECO:0000313" key="2">
    <source>
        <dbReference type="Proteomes" id="UP000030700"/>
    </source>
</evidence>
<reference evidence="1 2" key="1">
    <citation type="journal article" date="2015" name="PeerJ">
        <title>First genomic representation of candidate bacterial phylum KSB3 points to enhanced environmental sensing as a trigger of wastewater bulking.</title>
        <authorList>
            <person name="Sekiguchi Y."/>
            <person name="Ohashi A."/>
            <person name="Parks D.H."/>
            <person name="Yamauchi T."/>
            <person name="Tyson G.W."/>
            <person name="Hugenholtz P."/>
        </authorList>
    </citation>
    <scope>NUCLEOTIDE SEQUENCE [LARGE SCALE GENOMIC DNA]</scope>
</reference>
<dbReference type="InterPro" id="IPR011990">
    <property type="entry name" value="TPR-like_helical_dom_sf"/>
</dbReference>
<keyword evidence="2" id="KW-1185">Reference proteome</keyword>
<organism evidence="1 2">
    <name type="scientific">Candidatus Moduliflexus flocculans</name>
    <dbReference type="NCBI Taxonomy" id="1499966"/>
    <lineage>
        <taxon>Bacteria</taxon>
        <taxon>Candidatus Moduliflexota</taxon>
        <taxon>Candidatus Moduliflexia</taxon>
        <taxon>Candidatus Moduliflexales</taxon>
        <taxon>Candidatus Moduliflexaceae</taxon>
    </lineage>
</organism>